<dbReference type="GO" id="GO:0005634">
    <property type="term" value="C:nucleus"/>
    <property type="evidence" value="ECO:0007669"/>
    <property type="project" value="TreeGrafter"/>
</dbReference>
<evidence type="ECO:0000259" key="4">
    <source>
        <dbReference type="Pfam" id="PF18265"/>
    </source>
</evidence>
<evidence type="ECO:0000256" key="3">
    <source>
        <dbReference type="SAM" id="MobiDB-lite"/>
    </source>
</evidence>
<dbReference type="GO" id="GO:0005737">
    <property type="term" value="C:cytoplasm"/>
    <property type="evidence" value="ECO:0007669"/>
    <property type="project" value="TreeGrafter"/>
</dbReference>
<dbReference type="SUPFAM" id="SSF50156">
    <property type="entry name" value="PDZ domain-like"/>
    <property type="match status" value="1"/>
</dbReference>
<dbReference type="Gene3D" id="6.10.140.1710">
    <property type="match status" value="1"/>
</dbReference>
<dbReference type="GO" id="GO:0070682">
    <property type="term" value="P:proteasome regulatory particle assembly"/>
    <property type="evidence" value="ECO:0007669"/>
    <property type="project" value="InterPro"/>
</dbReference>
<dbReference type="EMBL" id="HBNS01018371">
    <property type="protein sequence ID" value="CAE4606716.1"/>
    <property type="molecule type" value="Transcribed_RNA"/>
</dbReference>
<dbReference type="PANTHER" id="PTHR12651:SF1">
    <property type="entry name" value="26S PROTEASOME NON-ATPASE REGULATORY SUBUNIT 9"/>
    <property type="match status" value="1"/>
</dbReference>
<protein>
    <recommendedName>
        <fullName evidence="4">Nas2 N-terminal domain-containing protein</fullName>
    </recommendedName>
</protein>
<feature type="compositionally biased region" description="Basic and acidic residues" evidence="3">
    <location>
        <begin position="19"/>
        <end position="56"/>
    </location>
</feature>
<evidence type="ECO:0000256" key="2">
    <source>
        <dbReference type="SAM" id="Coils"/>
    </source>
</evidence>
<sequence length="374" mass="41671">MRIVVLIRGSNHIRNKKLPQNDHKPQSTEAKKKQFDENKENNKNEGDEKVRSKYIDFKMPPTPVAPNPSSSAKNGDFKSTARQTLLSLDARRQALEMEASAIIDELTREPEDGGIPMGIDTPLVDHDGYPRSDIDVYRARTLRKRLKEIKTDRASLMEQLEVGLVKVAAEEKRISQEEEQAELNARLAPKPKPKFDPVTGKWVVKNWDGTLAGVKHGEKRSFDNLSQNDTNATNLANTLAEMTTTNTADNTTPTPPLVPFAVVDALVPSSPAAEAGLKEQDLIAKFGSANHLNHRNLMAIAEMVPLAAGEQQQIPITVLRRRNVDHRADVQHGVEVGVREKVELRLLPKPWGGRGLLGCHIKVYTDSHDYLEPH</sequence>
<proteinExistence type="predicted"/>
<name>A0A7S4R8H0_9STRA</name>
<feature type="domain" description="Nas2 N-terminal" evidence="4">
    <location>
        <begin position="87"/>
        <end position="165"/>
    </location>
</feature>
<organism evidence="5">
    <name type="scientific">Ditylum brightwellii</name>
    <dbReference type="NCBI Taxonomy" id="49249"/>
    <lineage>
        <taxon>Eukaryota</taxon>
        <taxon>Sar</taxon>
        <taxon>Stramenopiles</taxon>
        <taxon>Ochrophyta</taxon>
        <taxon>Bacillariophyta</taxon>
        <taxon>Mediophyceae</taxon>
        <taxon>Lithodesmiophycidae</taxon>
        <taxon>Lithodesmiales</taxon>
        <taxon>Lithodesmiaceae</taxon>
        <taxon>Ditylum</taxon>
    </lineage>
</organism>
<keyword evidence="1" id="KW-0143">Chaperone</keyword>
<dbReference type="PANTHER" id="PTHR12651">
    <property type="entry name" value="26S PROTEASOME NON-ATPASE REGULATORY SUBUNIT 9"/>
    <property type="match status" value="1"/>
</dbReference>
<dbReference type="InterPro" id="IPR040815">
    <property type="entry name" value="Nas2_N"/>
</dbReference>
<accession>A0A7S4R8H0</accession>
<dbReference type="InterPro" id="IPR036034">
    <property type="entry name" value="PDZ_sf"/>
</dbReference>
<feature type="coiled-coil region" evidence="2">
    <location>
        <begin position="139"/>
        <end position="186"/>
    </location>
</feature>
<dbReference type="InterPro" id="IPR035269">
    <property type="entry name" value="PSMD9"/>
</dbReference>
<feature type="region of interest" description="Disordered" evidence="3">
    <location>
        <begin position="8"/>
        <end position="76"/>
    </location>
</feature>
<dbReference type="FunFam" id="2.30.42.10:FF:000107">
    <property type="entry name" value="26S proteasome non-ATPase regulatory subunit 9"/>
    <property type="match status" value="1"/>
</dbReference>
<dbReference type="AlphaFoldDB" id="A0A7S4R8H0"/>
<gene>
    <name evidence="5" type="ORF">DBRI00130_LOCUS14670</name>
</gene>
<evidence type="ECO:0000256" key="1">
    <source>
        <dbReference type="ARBA" id="ARBA00023186"/>
    </source>
</evidence>
<dbReference type="Pfam" id="PF18265">
    <property type="entry name" value="Nas2_N"/>
    <property type="match status" value="1"/>
</dbReference>
<reference evidence="5" key="1">
    <citation type="submission" date="2021-01" db="EMBL/GenBank/DDBJ databases">
        <authorList>
            <person name="Corre E."/>
            <person name="Pelletier E."/>
            <person name="Niang G."/>
            <person name="Scheremetjew M."/>
            <person name="Finn R."/>
            <person name="Kale V."/>
            <person name="Holt S."/>
            <person name="Cochrane G."/>
            <person name="Meng A."/>
            <person name="Brown T."/>
            <person name="Cohen L."/>
        </authorList>
    </citation>
    <scope>NUCLEOTIDE SEQUENCE</scope>
    <source>
        <strain evidence="5">GSO104</strain>
    </source>
</reference>
<keyword evidence="2" id="KW-0175">Coiled coil</keyword>
<dbReference type="Gene3D" id="2.30.42.10">
    <property type="match status" value="1"/>
</dbReference>
<evidence type="ECO:0000313" key="5">
    <source>
        <dbReference type="EMBL" id="CAE4606716.1"/>
    </source>
</evidence>